<organism evidence="1 2">
    <name type="scientific">Winogradskyella luteola</name>
    <dbReference type="NCBI Taxonomy" id="2828330"/>
    <lineage>
        <taxon>Bacteria</taxon>
        <taxon>Pseudomonadati</taxon>
        <taxon>Bacteroidota</taxon>
        <taxon>Flavobacteriia</taxon>
        <taxon>Flavobacteriales</taxon>
        <taxon>Flavobacteriaceae</taxon>
        <taxon>Winogradskyella</taxon>
    </lineage>
</organism>
<dbReference type="EMBL" id="JAGSPD010000024">
    <property type="protein sequence ID" value="MBV7270711.1"/>
    <property type="molecule type" value="Genomic_DNA"/>
</dbReference>
<accession>A0A9X1FBS7</accession>
<sequence length="170" mass="19705">MTSKPIEKKKEQLVLALYPNAIGFGYAVMTNALNVLVSQVVNIRPISNKQSLKRIKEIINYYKPHIVVIEDYQGIGSRKSKRIQKVLDSIYLYAQKKHLKVRRYSRNDIRYVFSNFNAHTKHEIACVIAGNVKNMERKLREPRKINESEKYVTGAFDAVSLGVTHFYMVE</sequence>
<gene>
    <name evidence="1" type="ORF">KCG49_16100</name>
</gene>
<dbReference type="AlphaFoldDB" id="A0A9X1FBS7"/>
<proteinExistence type="predicted"/>
<keyword evidence="2" id="KW-1185">Reference proteome</keyword>
<protein>
    <submittedName>
        <fullName evidence="1">Uncharacterized protein</fullName>
    </submittedName>
</protein>
<evidence type="ECO:0000313" key="2">
    <source>
        <dbReference type="Proteomes" id="UP001138894"/>
    </source>
</evidence>
<reference evidence="1" key="1">
    <citation type="submission" date="2021-04" db="EMBL/GenBank/DDBJ databases">
        <authorList>
            <person name="Pira H."/>
            <person name="Risdian C."/>
            <person name="Wink J."/>
        </authorList>
    </citation>
    <scope>NUCLEOTIDE SEQUENCE</scope>
    <source>
        <strain evidence="1">WHY3</strain>
    </source>
</reference>
<comment type="caution">
    <text evidence="1">The sequence shown here is derived from an EMBL/GenBank/DDBJ whole genome shotgun (WGS) entry which is preliminary data.</text>
</comment>
<evidence type="ECO:0000313" key="1">
    <source>
        <dbReference type="EMBL" id="MBV7270711.1"/>
    </source>
</evidence>
<dbReference type="RefSeq" id="WP_218547978.1">
    <property type="nucleotide sequence ID" value="NZ_JAGSPD010000024.1"/>
</dbReference>
<dbReference type="Proteomes" id="UP001138894">
    <property type="component" value="Unassembled WGS sequence"/>
</dbReference>
<name>A0A9X1FBS7_9FLAO</name>